<keyword evidence="7 8" id="KW-0066">ATP synthesis</keyword>
<dbReference type="InterPro" id="IPR001469">
    <property type="entry name" value="ATP_synth_F1_dsu/esu"/>
</dbReference>
<dbReference type="SUPFAM" id="SSF51344">
    <property type="entry name" value="Epsilon subunit of F1F0-ATP synthase N-terminal domain"/>
    <property type="match status" value="1"/>
</dbReference>
<dbReference type="RefSeq" id="WP_021755508.1">
    <property type="nucleotide sequence ID" value="NC_022438.1"/>
</dbReference>
<dbReference type="KEGG" id="lxy:O159_20160"/>
<evidence type="ECO:0000256" key="8">
    <source>
        <dbReference type="RuleBase" id="RU003656"/>
    </source>
</evidence>
<dbReference type="InterPro" id="IPR036771">
    <property type="entry name" value="ATPsynth_dsu/esu_N"/>
</dbReference>
<dbReference type="OrthoDB" id="9791445at2"/>
<dbReference type="Gene3D" id="2.60.15.10">
    <property type="entry name" value="F0F1 ATP synthase delta/epsilon subunit, N-terminal"/>
    <property type="match status" value="1"/>
</dbReference>
<evidence type="ECO:0000256" key="6">
    <source>
        <dbReference type="ARBA" id="ARBA00023196"/>
    </source>
</evidence>
<evidence type="ECO:0000313" key="10">
    <source>
        <dbReference type="EMBL" id="AGW42011.1"/>
    </source>
</evidence>
<dbReference type="AlphaFoldDB" id="U3P875"/>
<dbReference type="GO" id="GO:0045259">
    <property type="term" value="C:proton-transporting ATP synthase complex"/>
    <property type="evidence" value="ECO:0007669"/>
    <property type="project" value="UniProtKB-KW"/>
</dbReference>
<feature type="domain" description="ATP synthase F1 complex delta/epsilon subunit N-terminal" evidence="9">
    <location>
        <begin position="9"/>
        <end position="88"/>
    </location>
</feature>
<dbReference type="Pfam" id="PF02823">
    <property type="entry name" value="ATP-synt_DE_N"/>
    <property type="match status" value="1"/>
</dbReference>
<organism evidence="10 11">
    <name type="scientific">Leifsonia xyli subsp. cynodontis DSM 46306</name>
    <dbReference type="NCBI Taxonomy" id="1389489"/>
    <lineage>
        <taxon>Bacteria</taxon>
        <taxon>Bacillati</taxon>
        <taxon>Actinomycetota</taxon>
        <taxon>Actinomycetes</taxon>
        <taxon>Micrococcales</taxon>
        <taxon>Microbacteriaceae</taxon>
        <taxon>Leifsonia</taxon>
    </lineage>
</organism>
<keyword evidence="5" id="KW-0472">Membrane</keyword>
<evidence type="ECO:0000313" key="11">
    <source>
        <dbReference type="Proteomes" id="UP000016743"/>
    </source>
</evidence>
<dbReference type="STRING" id="1389489.O159_20160"/>
<dbReference type="eggNOG" id="COG0355">
    <property type="taxonomic scope" value="Bacteria"/>
</dbReference>
<dbReference type="GO" id="GO:0046933">
    <property type="term" value="F:proton-transporting ATP synthase activity, rotational mechanism"/>
    <property type="evidence" value="ECO:0007669"/>
    <property type="project" value="InterPro"/>
</dbReference>
<comment type="subunit">
    <text evidence="8">F-type ATPases have 2 components, CF(1) - the catalytic core - and CF(0) - the membrane proton channel. CF(1) has five subunits: alpha(3), beta(3), gamma(1), delta(1), epsilon(1). CF(0) has three main subunits: a, b and c.</text>
</comment>
<gene>
    <name evidence="10" type="ORF">O159_20160</name>
</gene>
<evidence type="ECO:0000256" key="5">
    <source>
        <dbReference type="ARBA" id="ARBA00023136"/>
    </source>
</evidence>
<dbReference type="NCBIfam" id="NF009977">
    <property type="entry name" value="PRK13442.1"/>
    <property type="match status" value="1"/>
</dbReference>
<evidence type="ECO:0000256" key="1">
    <source>
        <dbReference type="ARBA" id="ARBA00004202"/>
    </source>
</evidence>
<dbReference type="PATRIC" id="fig|1389489.3.peg.1940"/>
<comment type="subcellular location">
    <subcellularLocation>
        <location evidence="1">Cell membrane</location>
        <topology evidence="1">Peripheral membrane protein</topology>
    </subcellularLocation>
</comment>
<keyword evidence="6 8" id="KW-0139">CF(1)</keyword>
<evidence type="ECO:0000259" key="9">
    <source>
        <dbReference type="Pfam" id="PF02823"/>
    </source>
</evidence>
<evidence type="ECO:0000256" key="7">
    <source>
        <dbReference type="ARBA" id="ARBA00023310"/>
    </source>
</evidence>
<accession>U3P875</accession>
<dbReference type="GO" id="GO:0005886">
    <property type="term" value="C:plasma membrane"/>
    <property type="evidence" value="ECO:0007669"/>
    <property type="project" value="UniProtKB-SubCell"/>
</dbReference>
<reference evidence="10 11" key="1">
    <citation type="journal article" date="2013" name="Genome Announc.">
        <title>Complete Genome Sequence of Leifsonia xyli subsp. cynodontis Strain DSM46306, a Gram-Positive Bacterial Pathogen of Grasses.</title>
        <authorList>
            <person name="Monteiro-Vitorello C.B."/>
            <person name="Zerillo M.M."/>
            <person name="Van Sluys M.A."/>
            <person name="Camargo L.E."/>
            <person name="Kitajima J.P."/>
        </authorList>
    </citation>
    <scope>NUCLEOTIDE SEQUENCE [LARGE SCALE GENOMIC DNA]</scope>
    <source>
        <strain evidence="10 11">DSM 46306</strain>
    </source>
</reference>
<protein>
    <recommendedName>
        <fullName evidence="9">ATP synthase F1 complex delta/epsilon subunit N-terminal domain-containing protein</fullName>
    </recommendedName>
</protein>
<dbReference type="EMBL" id="CP006734">
    <property type="protein sequence ID" value="AGW42011.1"/>
    <property type="molecule type" value="Genomic_DNA"/>
</dbReference>
<dbReference type="Proteomes" id="UP000016743">
    <property type="component" value="Chromosome"/>
</dbReference>
<dbReference type="HOGENOM" id="CLU_084338_4_0_11"/>
<sequence>MAVPGASSLRVSVVAADHEVWSGEAKMVVARTVEGQIGILPGHEPLLAILASGEVRVTLNGGESIAAQADDGFLSVENNVVIVVARQAELV</sequence>
<keyword evidence="11" id="KW-1185">Reference proteome</keyword>
<keyword evidence="3 8" id="KW-0813">Transport</keyword>
<dbReference type="PANTHER" id="PTHR13822:SF10">
    <property type="entry name" value="ATP SYNTHASE EPSILON CHAIN, CHLOROPLASTIC"/>
    <property type="match status" value="1"/>
</dbReference>
<keyword evidence="4 8" id="KW-0406">Ion transport</keyword>
<dbReference type="InterPro" id="IPR020546">
    <property type="entry name" value="ATP_synth_F1_dsu/esu_N"/>
</dbReference>
<evidence type="ECO:0000256" key="3">
    <source>
        <dbReference type="ARBA" id="ARBA00022448"/>
    </source>
</evidence>
<name>U3P875_LEIXC</name>
<dbReference type="CDD" id="cd12152">
    <property type="entry name" value="F1-ATPase_delta"/>
    <property type="match status" value="1"/>
</dbReference>
<dbReference type="NCBIfam" id="TIGR01216">
    <property type="entry name" value="ATP_synt_epsi"/>
    <property type="match status" value="1"/>
</dbReference>
<evidence type="ECO:0000256" key="4">
    <source>
        <dbReference type="ARBA" id="ARBA00023065"/>
    </source>
</evidence>
<comment type="similarity">
    <text evidence="2 8">Belongs to the ATPase epsilon chain family.</text>
</comment>
<proteinExistence type="inferred from homology"/>
<evidence type="ECO:0000256" key="2">
    <source>
        <dbReference type="ARBA" id="ARBA00005712"/>
    </source>
</evidence>
<dbReference type="PANTHER" id="PTHR13822">
    <property type="entry name" value="ATP SYNTHASE DELTA/EPSILON CHAIN"/>
    <property type="match status" value="1"/>
</dbReference>